<protein>
    <recommendedName>
        <fullName evidence="2">Endonuclease/exonuclease/phosphatase domain-containing protein</fullName>
    </recommendedName>
</protein>
<proteinExistence type="predicted"/>
<dbReference type="PANTHER" id="PTHR33710">
    <property type="entry name" value="BNAC02G09200D PROTEIN"/>
    <property type="match status" value="1"/>
</dbReference>
<evidence type="ECO:0000313" key="3">
    <source>
        <dbReference type="EMBL" id="KAL0455469.1"/>
    </source>
</evidence>
<reference evidence="3" key="1">
    <citation type="submission" date="2020-06" db="EMBL/GenBank/DDBJ databases">
        <authorList>
            <person name="Li T."/>
            <person name="Hu X."/>
            <person name="Zhang T."/>
            <person name="Song X."/>
            <person name="Zhang H."/>
            <person name="Dai N."/>
            <person name="Sheng W."/>
            <person name="Hou X."/>
            <person name="Wei L."/>
        </authorList>
    </citation>
    <scope>NUCLEOTIDE SEQUENCE</scope>
    <source>
        <strain evidence="3">KEN1</strain>
        <tissue evidence="3">Leaf</tissue>
    </source>
</reference>
<feature type="compositionally biased region" description="Pro residues" evidence="1">
    <location>
        <begin position="51"/>
        <end position="63"/>
    </location>
</feature>
<gene>
    <name evidence="3" type="ORF">Slati_0886100</name>
</gene>
<dbReference type="Gene3D" id="3.60.10.10">
    <property type="entry name" value="Endonuclease/exonuclease/phosphatase"/>
    <property type="match status" value="1"/>
</dbReference>
<dbReference type="InterPro" id="IPR036691">
    <property type="entry name" value="Endo/exonu/phosph_ase_sf"/>
</dbReference>
<dbReference type="Pfam" id="PF03372">
    <property type="entry name" value="Exo_endo_phos"/>
    <property type="match status" value="1"/>
</dbReference>
<dbReference type="SUPFAM" id="SSF56219">
    <property type="entry name" value="DNase I-like"/>
    <property type="match status" value="1"/>
</dbReference>
<accession>A0AAW2XNJ1</accession>
<name>A0AAW2XNJ1_9LAMI</name>
<dbReference type="AlphaFoldDB" id="A0AAW2XNJ1"/>
<feature type="region of interest" description="Disordered" evidence="1">
    <location>
        <begin position="1"/>
        <end position="73"/>
    </location>
</feature>
<evidence type="ECO:0000256" key="1">
    <source>
        <dbReference type="SAM" id="MobiDB-lite"/>
    </source>
</evidence>
<reference evidence="3" key="2">
    <citation type="journal article" date="2024" name="Plant">
        <title>Genomic evolution and insights into agronomic trait innovations of Sesamum species.</title>
        <authorList>
            <person name="Miao H."/>
            <person name="Wang L."/>
            <person name="Qu L."/>
            <person name="Liu H."/>
            <person name="Sun Y."/>
            <person name="Le M."/>
            <person name="Wang Q."/>
            <person name="Wei S."/>
            <person name="Zheng Y."/>
            <person name="Lin W."/>
            <person name="Duan Y."/>
            <person name="Cao H."/>
            <person name="Xiong S."/>
            <person name="Wang X."/>
            <person name="Wei L."/>
            <person name="Li C."/>
            <person name="Ma Q."/>
            <person name="Ju M."/>
            <person name="Zhao R."/>
            <person name="Li G."/>
            <person name="Mu C."/>
            <person name="Tian Q."/>
            <person name="Mei H."/>
            <person name="Zhang T."/>
            <person name="Gao T."/>
            <person name="Zhang H."/>
        </authorList>
    </citation>
    <scope>NUCLEOTIDE SEQUENCE</scope>
    <source>
        <strain evidence="3">KEN1</strain>
    </source>
</reference>
<dbReference type="InterPro" id="IPR005135">
    <property type="entry name" value="Endo/exonuclease/phosphatase"/>
</dbReference>
<sequence length="304" mass="34296">MASTQVHGLSNTGASYQGLPSMQRSSQPAVRIFVPKPRPPPPHMAENRNRPPAPALVPEPPTAPATESTIRQARDDEGVLTAAAPPLMLMINAAVWNVRGLNRRHHQNVARVQNCVPHSWKWFVDYMGPGNRIWLTWKHDEVDVTVISVYSQMIHCSVLIRHLHIYVLVSVIYGANDGVERRQLWDSQVQLADSIDDEPWLVIGDFNMVADMSEVCGHSGDILVAMEEFQDCISQTGLITLPMQGDLFTWHNHSTDSRSLWKRLDRMLANDRWLARWPDVSYSSLNARTSDHSPLVIDVHRSPV</sequence>
<dbReference type="PANTHER" id="PTHR33710:SF71">
    <property type="entry name" value="ENDONUCLEASE_EXONUCLEASE_PHOSPHATASE DOMAIN-CONTAINING PROTEIN"/>
    <property type="match status" value="1"/>
</dbReference>
<organism evidence="3">
    <name type="scientific">Sesamum latifolium</name>
    <dbReference type="NCBI Taxonomy" id="2727402"/>
    <lineage>
        <taxon>Eukaryota</taxon>
        <taxon>Viridiplantae</taxon>
        <taxon>Streptophyta</taxon>
        <taxon>Embryophyta</taxon>
        <taxon>Tracheophyta</taxon>
        <taxon>Spermatophyta</taxon>
        <taxon>Magnoliopsida</taxon>
        <taxon>eudicotyledons</taxon>
        <taxon>Gunneridae</taxon>
        <taxon>Pentapetalae</taxon>
        <taxon>asterids</taxon>
        <taxon>lamiids</taxon>
        <taxon>Lamiales</taxon>
        <taxon>Pedaliaceae</taxon>
        <taxon>Sesamum</taxon>
    </lineage>
</organism>
<evidence type="ECO:0000259" key="2">
    <source>
        <dbReference type="Pfam" id="PF03372"/>
    </source>
</evidence>
<feature type="domain" description="Endonuclease/exonuclease/phosphatase" evidence="2">
    <location>
        <begin position="168"/>
        <end position="292"/>
    </location>
</feature>
<feature type="compositionally biased region" description="Polar residues" evidence="1">
    <location>
        <begin position="1"/>
        <end position="28"/>
    </location>
</feature>
<dbReference type="GO" id="GO:0003824">
    <property type="term" value="F:catalytic activity"/>
    <property type="evidence" value="ECO:0007669"/>
    <property type="project" value="InterPro"/>
</dbReference>
<dbReference type="EMBL" id="JACGWN010000003">
    <property type="protein sequence ID" value="KAL0455469.1"/>
    <property type="molecule type" value="Genomic_DNA"/>
</dbReference>
<comment type="caution">
    <text evidence="3">The sequence shown here is derived from an EMBL/GenBank/DDBJ whole genome shotgun (WGS) entry which is preliminary data.</text>
</comment>